<evidence type="ECO:0000313" key="2">
    <source>
        <dbReference type="Proteomes" id="UP000828048"/>
    </source>
</evidence>
<organism evidence="1 2">
    <name type="scientific">Vaccinium darrowii</name>
    <dbReference type="NCBI Taxonomy" id="229202"/>
    <lineage>
        <taxon>Eukaryota</taxon>
        <taxon>Viridiplantae</taxon>
        <taxon>Streptophyta</taxon>
        <taxon>Embryophyta</taxon>
        <taxon>Tracheophyta</taxon>
        <taxon>Spermatophyta</taxon>
        <taxon>Magnoliopsida</taxon>
        <taxon>eudicotyledons</taxon>
        <taxon>Gunneridae</taxon>
        <taxon>Pentapetalae</taxon>
        <taxon>asterids</taxon>
        <taxon>Ericales</taxon>
        <taxon>Ericaceae</taxon>
        <taxon>Vaccinioideae</taxon>
        <taxon>Vaccinieae</taxon>
        <taxon>Vaccinium</taxon>
    </lineage>
</organism>
<gene>
    <name evidence="1" type="ORF">Vadar_005666</name>
</gene>
<sequence length="282" mass="32103">MSPKRLSTSEKEDEEEELYIPDELLGLIVCKITDPKTLLVSFLVSKRFASILSQSQSLSLQFPTHLSFPKPFPPLSDRTKYSGDLFLRLRNLLLIFNRVQSLHIELPCCCNCPDDTVFKWKAKTGVRCGIVCFLAAKSVSKIDDKKRRSRRGRTARADDTGWPYFYSLNAGMPYLYASAMHRLMQLLIWWHPNLECVELVDSKKHGKLSIGGEALIKWRTTMLDPTPKNMSKFITESPDRKGDGDGDDAALDGGFEDDEDGIFGEAMTRILTKRPPLRRSYF</sequence>
<protein>
    <submittedName>
        <fullName evidence="1">Uncharacterized protein</fullName>
    </submittedName>
</protein>
<keyword evidence="2" id="KW-1185">Reference proteome</keyword>
<accession>A0ACB7WYA3</accession>
<reference evidence="1 2" key="1">
    <citation type="journal article" date="2021" name="Hortic Res">
        <title>High-quality reference genome and annotation aids understanding of berry development for evergreen blueberry (Vaccinium darrowii).</title>
        <authorList>
            <person name="Yu J."/>
            <person name="Hulse-Kemp A.M."/>
            <person name="Babiker E."/>
            <person name="Staton M."/>
        </authorList>
    </citation>
    <scope>NUCLEOTIDE SEQUENCE [LARGE SCALE GENOMIC DNA]</scope>
    <source>
        <strain evidence="2">cv. NJ 8807/NJ 8810</strain>
        <tissue evidence="1">Young leaf</tissue>
    </source>
</reference>
<dbReference type="EMBL" id="CM037152">
    <property type="protein sequence ID" value="KAH7833376.1"/>
    <property type="molecule type" value="Genomic_DNA"/>
</dbReference>
<proteinExistence type="predicted"/>
<name>A0ACB7WYA3_9ERIC</name>
<comment type="caution">
    <text evidence="1">The sequence shown here is derived from an EMBL/GenBank/DDBJ whole genome shotgun (WGS) entry which is preliminary data.</text>
</comment>
<evidence type="ECO:0000313" key="1">
    <source>
        <dbReference type="EMBL" id="KAH7833376.1"/>
    </source>
</evidence>
<dbReference type="Proteomes" id="UP000828048">
    <property type="component" value="Chromosome 2"/>
</dbReference>